<evidence type="ECO:0000313" key="1">
    <source>
        <dbReference type="EMBL" id="CAF1435067.1"/>
    </source>
</evidence>
<protein>
    <submittedName>
        <fullName evidence="1">Uncharacterized protein</fullName>
    </submittedName>
</protein>
<keyword evidence="3" id="KW-1185">Reference proteome</keyword>
<proteinExistence type="predicted"/>
<dbReference type="Proteomes" id="UP000663877">
    <property type="component" value="Unassembled WGS sequence"/>
</dbReference>
<evidence type="ECO:0000313" key="2">
    <source>
        <dbReference type="EMBL" id="CAF1625741.1"/>
    </source>
</evidence>
<gene>
    <name evidence="1" type="ORF">BJG266_LOCUS39566</name>
    <name evidence="2" type="ORF">QVE165_LOCUS56463</name>
</gene>
<organism evidence="1 4">
    <name type="scientific">Adineta steineri</name>
    <dbReference type="NCBI Taxonomy" id="433720"/>
    <lineage>
        <taxon>Eukaryota</taxon>
        <taxon>Metazoa</taxon>
        <taxon>Spiralia</taxon>
        <taxon>Gnathifera</taxon>
        <taxon>Rotifera</taxon>
        <taxon>Eurotatoria</taxon>
        <taxon>Bdelloidea</taxon>
        <taxon>Adinetida</taxon>
        <taxon>Adinetidae</taxon>
        <taxon>Adineta</taxon>
    </lineage>
</organism>
<reference evidence="1" key="1">
    <citation type="submission" date="2021-02" db="EMBL/GenBank/DDBJ databases">
        <authorList>
            <person name="Nowell W R."/>
        </authorList>
    </citation>
    <scope>NUCLEOTIDE SEQUENCE</scope>
</reference>
<comment type="caution">
    <text evidence="1">The sequence shown here is derived from an EMBL/GenBank/DDBJ whole genome shotgun (WGS) entry which is preliminary data.</text>
</comment>
<accession>A0A815NVN1</accession>
<evidence type="ECO:0000313" key="3">
    <source>
        <dbReference type="Proteomes" id="UP000663832"/>
    </source>
</evidence>
<dbReference type="Proteomes" id="UP000663832">
    <property type="component" value="Unassembled WGS sequence"/>
</dbReference>
<dbReference type="OrthoDB" id="10056933at2759"/>
<dbReference type="EMBL" id="CAJNOM010002060">
    <property type="protein sequence ID" value="CAF1625741.1"/>
    <property type="molecule type" value="Genomic_DNA"/>
</dbReference>
<dbReference type="AlphaFoldDB" id="A0A815NVN1"/>
<evidence type="ECO:0000313" key="4">
    <source>
        <dbReference type="Proteomes" id="UP000663877"/>
    </source>
</evidence>
<sequence length="107" mass="12203">MFPSALEQYINELVNIHGIHSDSLASILINCVCATLDLSYGLRANRTDNKMSTNLYNMIVARSSYGKSEMTEILRDIFQMVVVHRLKKFRTTEQIVIGENVESRFTS</sequence>
<dbReference type="EMBL" id="CAJNOI010001728">
    <property type="protein sequence ID" value="CAF1435067.1"/>
    <property type="molecule type" value="Genomic_DNA"/>
</dbReference>
<name>A0A815NVN1_9BILA</name>